<gene>
    <name evidence="1" type="ORF">M422DRAFT_273799</name>
</gene>
<dbReference type="AlphaFoldDB" id="A0A0C9UIN7"/>
<dbReference type="EMBL" id="KN837424">
    <property type="protein sequence ID" value="KIJ25256.1"/>
    <property type="molecule type" value="Genomic_DNA"/>
</dbReference>
<name>A0A0C9UIN7_SPHS4</name>
<reference evidence="1 2" key="1">
    <citation type="submission" date="2014-06" db="EMBL/GenBank/DDBJ databases">
        <title>Evolutionary Origins and Diversification of the Mycorrhizal Mutualists.</title>
        <authorList>
            <consortium name="DOE Joint Genome Institute"/>
            <consortium name="Mycorrhizal Genomics Consortium"/>
            <person name="Kohler A."/>
            <person name="Kuo A."/>
            <person name="Nagy L.G."/>
            <person name="Floudas D."/>
            <person name="Copeland A."/>
            <person name="Barry K.W."/>
            <person name="Cichocki N."/>
            <person name="Veneault-Fourrey C."/>
            <person name="LaButti K."/>
            <person name="Lindquist E.A."/>
            <person name="Lipzen A."/>
            <person name="Lundell T."/>
            <person name="Morin E."/>
            <person name="Murat C."/>
            <person name="Riley R."/>
            <person name="Ohm R."/>
            <person name="Sun H."/>
            <person name="Tunlid A."/>
            <person name="Henrissat B."/>
            <person name="Grigoriev I.V."/>
            <person name="Hibbett D.S."/>
            <person name="Martin F."/>
        </authorList>
    </citation>
    <scope>NUCLEOTIDE SEQUENCE [LARGE SCALE GENOMIC DNA]</scope>
    <source>
        <strain evidence="1 2">SS14</strain>
    </source>
</reference>
<organism evidence="1 2">
    <name type="scientific">Sphaerobolus stellatus (strain SS14)</name>
    <dbReference type="NCBI Taxonomy" id="990650"/>
    <lineage>
        <taxon>Eukaryota</taxon>
        <taxon>Fungi</taxon>
        <taxon>Dikarya</taxon>
        <taxon>Basidiomycota</taxon>
        <taxon>Agaricomycotina</taxon>
        <taxon>Agaricomycetes</taxon>
        <taxon>Phallomycetidae</taxon>
        <taxon>Geastrales</taxon>
        <taxon>Sphaerobolaceae</taxon>
        <taxon>Sphaerobolus</taxon>
    </lineage>
</organism>
<sequence>MGIALLHMAATVFPAHTSVSALEIASHYLSFVLDPDRFRGPHPHCQGDLTSINGLRIGPLWFSGAYDFFNLLPEVPTVLRQVEFHPAKDPAQTFSAHCSAGSLDLRAAATLALSPSHSPSSESFFTRINAWKPKLNILGPLPNGKQCFMNILSIFQTSTELKEVSIEFDAHSQSTPTSSSRRISLKSLKNVILVGTDATQLVDYIEAPGLEQLSVYFSYALGLIVIRHLIPWIDFPSIKALIVREKSSGDVDGIHMDRFSSWSQRRSKNGWQYAISGSNPRSEYEDAKLDCRFYFATSKNDFNRDNGILLLFVKRCLNLQEIEFDIENFRTSSIYP</sequence>
<dbReference type="Proteomes" id="UP000054279">
    <property type="component" value="Unassembled WGS sequence"/>
</dbReference>
<proteinExistence type="predicted"/>
<protein>
    <submittedName>
        <fullName evidence="1">Uncharacterized protein</fullName>
    </submittedName>
</protein>
<dbReference type="HOGENOM" id="CLU_886149_0_0_1"/>
<accession>A0A0C9UIN7</accession>
<keyword evidence="2" id="KW-1185">Reference proteome</keyword>
<evidence type="ECO:0000313" key="1">
    <source>
        <dbReference type="EMBL" id="KIJ25256.1"/>
    </source>
</evidence>
<evidence type="ECO:0000313" key="2">
    <source>
        <dbReference type="Proteomes" id="UP000054279"/>
    </source>
</evidence>